<keyword evidence="4" id="KW-1185">Reference proteome</keyword>
<dbReference type="PROSITE" id="PS50891">
    <property type="entry name" value="LOB"/>
    <property type="match status" value="1"/>
</dbReference>
<proteinExistence type="inferred from homology"/>
<dbReference type="PANTHER" id="PTHR31301:SF103">
    <property type="entry name" value="LOB DOMAIN-CONTAINING PROTEIN 5-RELATED"/>
    <property type="match status" value="1"/>
</dbReference>
<evidence type="ECO:0000259" key="2">
    <source>
        <dbReference type="PROSITE" id="PS50891"/>
    </source>
</evidence>
<organism evidence="3 4">
    <name type="scientific">Capsella rubella</name>
    <dbReference type="NCBI Taxonomy" id="81985"/>
    <lineage>
        <taxon>Eukaryota</taxon>
        <taxon>Viridiplantae</taxon>
        <taxon>Streptophyta</taxon>
        <taxon>Embryophyta</taxon>
        <taxon>Tracheophyta</taxon>
        <taxon>Spermatophyta</taxon>
        <taxon>Magnoliopsida</taxon>
        <taxon>eudicotyledons</taxon>
        <taxon>Gunneridae</taxon>
        <taxon>Pentapetalae</taxon>
        <taxon>rosids</taxon>
        <taxon>malvids</taxon>
        <taxon>Brassicales</taxon>
        <taxon>Brassicaceae</taxon>
        <taxon>Camelineae</taxon>
        <taxon>Capsella</taxon>
    </lineage>
</organism>
<dbReference type="eggNOG" id="ENOG502R1NA">
    <property type="taxonomic scope" value="Eukaryota"/>
</dbReference>
<dbReference type="STRING" id="81985.R0GAA1"/>
<gene>
    <name evidence="3" type="ORF">CARUB_v10015927mg</name>
</gene>
<dbReference type="EMBL" id="KB870807">
    <property type="protein sequence ID" value="EOA32632.1"/>
    <property type="molecule type" value="Genomic_DNA"/>
</dbReference>
<dbReference type="OrthoDB" id="1893065at2759"/>
<evidence type="ECO:0000313" key="4">
    <source>
        <dbReference type="Proteomes" id="UP000029121"/>
    </source>
</evidence>
<reference evidence="4" key="1">
    <citation type="journal article" date="2013" name="Nat. Genet.">
        <title>The Capsella rubella genome and the genomic consequences of rapid mating system evolution.</title>
        <authorList>
            <person name="Slotte T."/>
            <person name="Hazzouri K.M."/>
            <person name="Agren J.A."/>
            <person name="Koenig D."/>
            <person name="Maumus F."/>
            <person name="Guo Y.L."/>
            <person name="Steige K."/>
            <person name="Platts A.E."/>
            <person name="Escobar J.S."/>
            <person name="Newman L.K."/>
            <person name="Wang W."/>
            <person name="Mandakova T."/>
            <person name="Vello E."/>
            <person name="Smith L.M."/>
            <person name="Henz S.R."/>
            <person name="Steffen J."/>
            <person name="Takuno S."/>
            <person name="Brandvain Y."/>
            <person name="Coop G."/>
            <person name="Andolfatto P."/>
            <person name="Hu T.T."/>
            <person name="Blanchette M."/>
            <person name="Clark R.M."/>
            <person name="Quesneville H."/>
            <person name="Nordborg M."/>
            <person name="Gaut B.S."/>
            <person name="Lysak M.A."/>
            <person name="Jenkins J."/>
            <person name="Grimwood J."/>
            <person name="Chapman J."/>
            <person name="Prochnik S."/>
            <person name="Shu S."/>
            <person name="Rokhsar D."/>
            <person name="Schmutz J."/>
            <person name="Weigel D."/>
            <person name="Wright S.I."/>
        </authorList>
    </citation>
    <scope>NUCLEOTIDE SEQUENCE [LARGE SCALE GENOMIC DNA]</scope>
    <source>
        <strain evidence="4">cv. Monte Gargano</strain>
    </source>
</reference>
<protein>
    <recommendedName>
        <fullName evidence="2">LOB domain-containing protein</fullName>
    </recommendedName>
</protein>
<evidence type="ECO:0000256" key="1">
    <source>
        <dbReference type="ARBA" id="ARBA00005474"/>
    </source>
</evidence>
<dbReference type="AlphaFoldDB" id="R0GAA1"/>
<evidence type="ECO:0000313" key="3">
    <source>
        <dbReference type="EMBL" id="EOA32632.1"/>
    </source>
</evidence>
<feature type="domain" description="LOB" evidence="2">
    <location>
        <begin position="11"/>
        <end position="113"/>
    </location>
</feature>
<dbReference type="Pfam" id="PF03195">
    <property type="entry name" value="LOB"/>
    <property type="match status" value="1"/>
</dbReference>
<dbReference type="PANTHER" id="PTHR31301">
    <property type="entry name" value="LOB DOMAIN-CONTAINING PROTEIN 4-RELATED"/>
    <property type="match status" value="1"/>
</dbReference>
<dbReference type="InterPro" id="IPR004883">
    <property type="entry name" value="LOB"/>
</dbReference>
<name>R0GAA1_9BRAS</name>
<dbReference type="Proteomes" id="UP000029121">
    <property type="component" value="Unassembled WGS sequence"/>
</dbReference>
<sequence length="124" mass="14304">MEGQRISVNRAPCAMCTTKNKVCRRNCKSALYFPAEKQREYESAHELFGTPTIMRMMRSADDEEEMSMLASSILMEGEAWTKDPVKGAFGIIQKLKWKIAMRKIYLDELHEKIKAVRKETKLGL</sequence>
<dbReference type="KEGG" id="crb:17891207"/>
<comment type="similarity">
    <text evidence="1">Belongs to the LOB domain-containing protein family.</text>
</comment>
<accession>R0GAA1</accession>